<reference evidence="1" key="1">
    <citation type="journal article" date="2020" name="Nature">
        <title>Giant virus diversity and host interactions through global metagenomics.</title>
        <authorList>
            <person name="Schulz F."/>
            <person name="Roux S."/>
            <person name="Paez-Espino D."/>
            <person name="Jungbluth S."/>
            <person name="Walsh D.A."/>
            <person name="Denef V.J."/>
            <person name="McMahon K.D."/>
            <person name="Konstantinidis K.T."/>
            <person name="Eloe-Fadrosh E.A."/>
            <person name="Kyrpides N.C."/>
            <person name="Woyke T."/>
        </authorList>
    </citation>
    <scope>NUCLEOTIDE SEQUENCE</scope>
    <source>
        <strain evidence="1">GVMAG-M-3300023184-18</strain>
    </source>
</reference>
<name>A0A6C0I2L4_9ZZZZ</name>
<organism evidence="1">
    <name type="scientific">viral metagenome</name>
    <dbReference type="NCBI Taxonomy" id="1070528"/>
    <lineage>
        <taxon>unclassified sequences</taxon>
        <taxon>metagenomes</taxon>
        <taxon>organismal metagenomes</taxon>
    </lineage>
</organism>
<sequence length="151" mass="18119">MDSDSCRHLLIAPISRRVKSKSFIDYNEQLQRATMDNFEWLWDDSEHNTAQRGEYFAFYFHGIKVVVHKIESIRPPSERPPNWAENDGQQNRQVLVLSDPLKEIGWNKWQNLNGPQCKQCTFRTDLVFRRTRRPLLHQMLMMIEFEQRLNL</sequence>
<proteinExistence type="predicted"/>
<evidence type="ECO:0000313" key="1">
    <source>
        <dbReference type="EMBL" id="QHT86655.1"/>
    </source>
</evidence>
<dbReference type="AlphaFoldDB" id="A0A6C0I2L4"/>
<dbReference type="EMBL" id="MN740075">
    <property type="protein sequence ID" value="QHT86655.1"/>
    <property type="molecule type" value="Genomic_DNA"/>
</dbReference>
<protein>
    <submittedName>
        <fullName evidence="1">Uncharacterized protein</fullName>
    </submittedName>
</protein>
<accession>A0A6C0I2L4</accession>